<comment type="caution">
    <text evidence="1">The sequence shown here is derived from an EMBL/GenBank/DDBJ whole genome shotgun (WGS) entry which is preliminary data.</text>
</comment>
<name>A0ABD2QNS4_9PLAT</name>
<sequence length="123" mass="14058">MCNCRPLKKNGEAENLGRGAWLWRKLFRRKIARASSTQSLVSTSSNFIEDFNTAFNLLLDQLEKWVRIFKNCIWRILEVHWIKVLAVFTMASVCSEISAPNLAYVIALPHCVDENGLPIGIYS</sequence>
<dbReference type="AlphaFoldDB" id="A0ABD2QNS4"/>
<protein>
    <submittedName>
        <fullName evidence="1">Uncharacterized protein</fullName>
    </submittedName>
</protein>
<dbReference type="Proteomes" id="UP001626550">
    <property type="component" value="Unassembled WGS sequence"/>
</dbReference>
<accession>A0ABD2QNS4</accession>
<evidence type="ECO:0000313" key="2">
    <source>
        <dbReference type="Proteomes" id="UP001626550"/>
    </source>
</evidence>
<evidence type="ECO:0000313" key="1">
    <source>
        <dbReference type="EMBL" id="KAL3321095.1"/>
    </source>
</evidence>
<keyword evidence="2" id="KW-1185">Reference proteome</keyword>
<dbReference type="EMBL" id="JBJKFK010000011">
    <property type="protein sequence ID" value="KAL3321095.1"/>
    <property type="molecule type" value="Genomic_DNA"/>
</dbReference>
<proteinExistence type="predicted"/>
<gene>
    <name evidence="1" type="ORF">Ciccas_000216</name>
</gene>
<organism evidence="1 2">
    <name type="scientific">Cichlidogyrus casuarinus</name>
    <dbReference type="NCBI Taxonomy" id="1844966"/>
    <lineage>
        <taxon>Eukaryota</taxon>
        <taxon>Metazoa</taxon>
        <taxon>Spiralia</taxon>
        <taxon>Lophotrochozoa</taxon>
        <taxon>Platyhelminthes</taxon>
        <taxon>Monogenea</taxon>
        <taxon>Monopisthocotylea</taxon>
        <taxon>Dactylogyridea</taxon>
        <taxon>Ancyrocephalidae</taxon>
        <taxon>Cichlidogyrus</taxon>
    </lineage>
</organism>
<reference evidence="1 2" key="1">
    <citation type="submission" date="2024-11" db="EMBL/GenBank/DDBJ databases">
        <title>Adaptive evolution of stress response genes in parasites aligns with host niche diversity.</title>
        <authorList>
            <person name="Hahn C."/>
            <person name="Resl P."/>
        </authorList>
    </citation>
    <scope>NUCLEOTIDE SEQUENCE [LARGE SCALE GENOMIC DNA]</scope>
    <source>
        <strain evidence="1">EGGRZ-B1_66</strain>
        <tissue evidence="1">Body</tissue>
    </source>
</reference>